<sequence length="56" mass="5504">MPPALVRAIGVPTAAVAGVPVIVNDDAAVKVNEAVPVFSPAVAFTTHVPAAVAVSE</sequence>
<evidence type="ECO:0000313" key="1">
    <source>
        <dbReference type="EMBL" id="CAB4987231.1"/>
    </source>
</evidence>
<protein>
    <submittedName>
        <fullName evidence="1">Unannotated protein</fullName>
    </submittedName>
</protein>
<gene>
    <name evidence="1" type="ORF">UFOPK3957_00800</name>
</gene>
<name>A0A6J7N1M2_9ZZZZ</name>
<organism evidence="1">
    <name type="scientific">freshwater metagenome</name>
    <dbReference type="NCBI Taxonomy" id="449393"/>
    <lineage>
        <taxon>unclassified sequences</taxon>
        <taxon>metagenomes</taxon>
        <taxon>ecological metagenomes</taxon>
    </lineage>
</organism>
<dbReference type="EMBL" id="CAFBOM010000119">
    <property type="protein sequence ID" value="CAB4987231.1"/>
    <property type="molecule type" value="Genomic_DNA"/>
</dbReference>
<reference evidence="1" key="1">
    <citation type="submission" date="2020-05" db="EMBL/GenBank/DDBJ databases">
        <authorList>
            <person name="Chiriac C."/>
            <person name="Salcher M."/>
            <person name="Ghai R."/>
            <person name="Kavagutti S V."/>
        </authorList>
    </citation>
    <scope>NUCLEOTIDE SEQUENCE</scope>
</reference>
<accession>A0A6J7N1M2</accession>
<dbReference type="AlphaFoldDB" id="A0A6J7N1M2"/>
<proteinExistence type="predicted"/>